<dbReference type="PANTHER" id="PTHR38790:SF4">
    <property type="entry name" value="2EXR DOMAIN-CONTAINING PROTEIN"/>
    <property type="match status" value="1"/>
</dbReference>
<sequence length="461" mass="51539">MSTTPSDHIPLSRNHLWGPERRRLSAHLIQKALDALPGSRSSEHLPSKPYETIKRPYEQHRYTGKASKSYVPPAPVSERTKRKERPLTPSEGYGLGVFGMGFEVGGGEVEHVEREFFGQGGSTFFGLLPSEVRMVIYKWVLGGKVLHIVRWKNKLGHIVCECDRRDSDVGTREEDACIVAGCRGVKIQGGSGVYERVGEGSGSLLQLLQIGAKPKANKHSYSEAISLLYSTNTFNFDSMESFISFSNEILPRRFDSITSVTLDFSFDTSSLYNESSSNDVPRWERTWMILGSMKSLKSLKATIIWPRTIPAWSHELRLLEPLNMVGILGKDGKGGKGEGKDGERRPENKDAFEVRLRELTKEARGRGKARAYEVGKGFVVGKAKIVPAAGFDEITEEDLPFKVVRMKLEFNVEGVNSQHLLWGKSDAKQVNGLLAAMILVCIFSWRLTRTLMIETMVNLET</sequence>
<evidence type="ECO:0000313" key="4">
    <source>
        <dbReference type="Proteomes" id="UP000531561"/>
    </source>
</evidence>
<reference evidence="3 4" key="1">
    <citation type="journal article" date="2020" name="Phytopathology">
        <title>A high-quality genome resource of Botrytis fragariae, a new and rapidly spreading fungal pathogen causing strawberry gray mold in the U.S.A.</title>
        <authorList>
            <person name="Wu Y."/>
            <person name="Saski C.A."/>
            <person name="Schnabel G."/>
            <person name="Xiao S."/>
            <person name="Hu M."/>
        </authorList>
    </citation>
    <scope>NUCLEOTIDE SEQUENCE [LARGE SCALE GENOMIC DNA]</scope>
    <source>
        <strain evidence="3 4">BVB16</strain>
    </source>
</reference>
<gene>
    <name evidence="3" type="ORF">Bfra_001773</name>
</gene>
<organism evidence="3 4">
    <name type="scientific">Botrytis fragariae</name>
    <dbReference type="NCBI Taxonomy" id="1964551"/>
    <lineage>
        <taxon>Eukaryota</taxon>
        <taxon>Fungi</taxon>
        <taxon>Dikarya</taxon>
        <taxon>Ascomycota</taxon>
        <taxon>Pezizomycotina</taxon>
        <taxon>Leotiomycetes</taxon>
        <taxon>Helotiales</taxon>
        <taxon>Sclerotiniaceae</taxon>
        <taxon>Botrytis</taxon>
    </lineage>
</organism>
<protein>
    <recommendedName>
        <fullName evidence="2">DUF7730 domain-containing protein</fullName>
    </recommendedName>
</protein>
<feature type="domain" description="DUF7730" evidence="2">
    <location>
        <begin position="119"/>
        <end position="325"/>
    </location>
</feature>
<dbReference type="Pfam" id="PF24864">
    <property type="entry name" value="DUF7730"/>
    <property type="match status" value="1"/>
</dbReference>
<keyword evidence="4" id="KW-1185">Reference proteome</keyword>
<feature type="region of interest" description="Disordered" evidence="1">
    <location>
        <begin position="62"/>
        <end position="92"/>
    </location>
</feature>
<dbReference type="RefSeq" id="XP_037196352.1">
    <property type="nucleotide sequence ID" value="XM_037332198.1"/>
</dbReference>
<name>A0A8H6B0Z0_9HELO</name>
<dbReference type="PANTHER" id="PTHR38790">
    <property type="entry name" value="2EXR DOMAIN-CONTAINING PROTEIN-RELATED"/>
    <property type="match status" value="1"/>
</dbReference>
<proteinExistence type="predicted"/>
<dbReference type="Proteomes" id="UP000531561">
    <property type="component" value="Unassembled WGS sequence"/>
</dbReference>
<dbReference type="EMBL" id="JABFCT010000003">
    <property type="protein sequence ID" value="KAF5877406.1"/>
    <property type="molecule type" value="Genomic_DNA"/>
</dbReference>
<evidence type="ECO:0000313" key="3">
    <source>
        <dbReference type="EMBL" id="KAF5877406.1"/>
    </source>
</evidence>
<dbReference type="OrthoDB" id="4757095at2759"/>
<evidence type="ECO:0000256" key="1">
    <source>
        <dbReference type="SAM" id="MobiDB-lite"/>
    </source>
</evidence>
<dbReference type="AlphaFoldDB" id="A0A8H6B0Z0"/>
<comment type="caution">
    <text evidence="3">The sequence shown here is derived from an EMBL/GenBank/DDBJ whole genome shotgun (WGS) entry which is preliminary data.</text>
</comment>
<dbReference type="InterPro" id="IPR056632">
    <property type="entry name" value="DUF7730"/>
</dbReference>
<evidence type="ECO:0000259" key="2">
    <source>
        <dbReference type="Pfam" id="PF24864"/>
    </source>
</evidence>
<dbReference type="GeneID" id="59255890"/>
<accession>A0A8H6B0Z0</accession>
<feature type="region of interest" description="Disordered" evidence="1">
    <location>
        <begin position="330"/>
        <end position="349"/>
    </location>
</feature>